<organism evidence="8 9">
    <name type="scientific">Herbaspirillum seropedicae (strain SmR1)</name>
    <dbReference type="NCBI Taxonomy" id="757424"/>
    <lineage>
        <taxon>Bacteria</taxon>
        <taxon>Pseudomonadati</taxon>
        <taxon>Pseudomonadota</taxon>
        <taxon>Betaproteobacteria</taxon>
        <taxon>Burkholderiales</taxon>
        <taxon>Oxalobacteraceae</taxon>
        <taxon>Herbaspirillum</taxon>
    </lineage>
</organism>
<dbReference type="Pfam" id="PF00691">
    <property type="entry name" value="OmpA"/>
    <property type="match status" value="1"/>
</dbReference>
<dbReference type="InterPro" id="IPR007055">
    <property type="entry name" value="BON_dom"/>
</dbReference>
<feature type="domain" description="OmpA-like" evidence="7">
    <location>
        <begin position="155"/>
        <end position="271"/>
    </location>
</feature>
<feature type="signal peptide" evidence="6">
    <location>
        <begin position="1"/>
        <end position="30"/>
    </location>
</feature>
<accession>D8IZF5</accession>
<dbReference type="GO" id="GO:0009279">
    <property type="term" value="C:cell outer membrane"/>
    <property type="evidence" value="ECO:0007669"/>
    <property type="project" value="UniProtKB-SubCell"/>
</dbReference>
<evidence type="ECO:0000313" key="9">
    <source>
        <dbReference type="Proteomes" id="UP000000329"/>
    </source>
</evidence>
<dbReference type="STRING" id="757424.Hsero_0756"/>
<gene>
    <name evidence="8" type="ordered locus">Hsero_0756</name>
</gene>
<dbReference type="HOGENOM" id="CLU_076296_0_0_4"/>
<evidence type="ECO:0000256" key="2">
    <source>
        <dbReference type="ARBA" id="ARBA00023136"/>
    </source>
</evidence>
<sequence>MDTSFFPSLRRPACVFAAALLCNLANVALAQNAAPPVATPAPGQVLVTGTVPDEASKAAALARLREVYGADRVVDQIAVGQVVLPANWNNHVQSLISPNLKAVSRGQLKIDGTTVSITGEVANEAQRQQIASDMASSLNSSYTVNNGLRVSTSEQGLLDNALANRVVSFESGQATLTPEGKRILDEIAATMLKLKGRHVEIIGNTDNEGLRASNISLSLARADAVKAYLGAKGVDESLLSTSGQGPDRPVASNATAEGRAKNRRIEFRIAK</sequence>
<dbReference type="AlphaFoldDB" id="D8IZF5"/>
<dbReference type="PRINTS" id="PR01021">
    <property type="entry name" value="OMPADOMAIN"/>
</dbReference>
<evidence type="ECO:0000259" key="7">
    <source>
        <dbReference type="PROSITE" id="PS51123"/>
    </source>
</evidence>
<evidence type="ECO:0000256" key="1">
    <source>
        <dbReference type="ARBA" id="ARBA00004442"/>
    </source>
</evidence>
<reference evidence="8 9" key="1">
    <citation type="submission" date="2010-04" db="EMBL/GenBank/DDBJ databases">
        <title>The genome of Herbaspirillum seropedicae SmR1, an endophytic, nitrogen-fixing, plant-growth promoting beta-Proteobacteria.</title>
        <authorList>
            <person name="Pedrosa F.O."/>
            <person name="Monteiro R.A."/>
            <person name="Wassem R."/>
            <person name="Cruz L.M."/>
            <person name="Ayub R.A."/>
            <person name="Colauto N.B."/>
            <person name="Fernandez M.A."/>
            <person name="Fungaro M.H.P."/>
            <person name="Grisard E.C."/>
            <person name="Hungria M."/>
            <person name="Madeira H.M.F."/>
            <person name="Nodari R.O."/>
            <person name="Osaku C.A."/>
            <person name="Petzl-Erler M.L."/>
            <person name="Terenzi H."/>
            <person name="Vieira L.G.E."/>
            <person name="Almeida M.I.M."/>
            <person name="Alves L.R."/>
            <person name="Arantes O.M.N."/>
            <person name="Balsanelli E."/>
            <person name="Barcellos F.G."/>
            <person name="Baura V.A."/>
            <person name="Binde D.R."/>
            <person name="Campo R.J."/>
            <person name="Chubatsu L.S."/>
            <person name="Chueire L.M.O."/>
            <person name="Ciferri R.R."/>
            <person name="Correa L.C."/>
            <person name="da Conceicao Silva J.L."/>
            <person name="Dabul A.N.G."/>
            <person name="Dambros B.P."/>
            <person name="Faoro H."/>
            <person name="Favetti A."/>
            <person name="Friedermann G."/>
            <person name="Furlaneto M.C."/>
            <person name="Gasques L.S."/>
            <person name="Gimenes C.C.T."/>
            <person name="Gioppo N.M.R."/>
            <person name="Glienke-Blanco C."/>
            <person name="Godoy L.P."/>
            <person name="Guerra M.P."/>
            <person name="Karp S."/>
            <person name="Kava-Cordeiro V."/>
            <person name="Margarido V.P."/>
            <person name="Mathioni S.M."/>
            <person name="Menck-Soares M.A."/>
            <person name="Murace N.K."/>
            <person name="Nicolas M.F."/>
            <person name="Oliveira C.E.C."/>
            <person name="Pagnan N.A.B."/>
            <person name="Pamphile J.A."/>
            <person name="Patussi E.V."/>
            <person name="Pereira L.F.P."/>
            <person name="Pereira-Ferrari L."/>
            <person name="Pinto F.G.S."/>
            <person name="Precoma C."/>
            <person name="Prioli A.J."/>
            <person name="Prioli S.M.A.P."/>
            <person name="Raittz R.T."/>
            <person name="Ramos H.J.O."/>
            <person name="Ribeiro E.M.S.F."/>
            <person name="Rigo L.U."/>
            <person name="Rocha C.L.M.S.C."/>
            <person name="Rocha S.N."/>
            <person name="Santos K."/>
            <person name="Satori D."/>
            <person name="Silva A.G."/>
            <person name="Simao R.C.G."/>
            <person name="Soares M.A.M."/>
            <person name="Souza E.M."/>
            <person name="Steffens M.B.R."/>
            <person name="Steindel M."/>
            <person name="Tadra-Sfeir M.Z."/>
            <person name="Takahashi E.K."/>
            <person name="Torres R.A."/>
            <person name="Valle J.S."/>
            <person name="Vernal J.I."/>
            <person name="Vilas-Boas L.A."/>
            <person name="Watanabe M.A.E."/>
            <person name="Weiss V.A."/>
            <person name="Yates M.A."/>
            <person name="Souza E.M."/>
        </authorList>
    </citation>
    <scope>NUCLEOTIDE SEQUENCE [LARGE SCALE GENOMIC DNA]</scope>
    <source>
        <strain evidence="8 9">SmR1</strain>
    </source>
</reference>
<evidence type="ECO:0000256" key="4">
    <source>
        <dbReference type="PROSITE-ProRule" id="PRU00473"/>
    </source>
</evidence>
<evidence type="ECO:0000256" key="5">
    <source>
        <dbReference type="SAM" id="MobiDB-lite"/>
    </source>
</evidence>
<dbReference type="EMBL" id="CP002039">
    <property type="protein sequence ID" value="ADJ62275.1"/>
    <property type="molecule type" value="Genomic_DNA"/>
</dbReference>
<dbReference type="SUPFAM" id="SSF103088">
    <property type="entry name" value="OmpA-like"/>
    <property type="match status" value="1"/>
</dbReference>
<proteinExistence type="predicted"/>
<dbReference type="InterPro" id="IPR006664">
    <property type="entry name" value="OMP_bac"/>
</dbReference>
<dbReference type="PANTHER" id="PTHR30329:SF21">
    <property type="entry name" value="LIPOPROTEIN YIAD-RELATED"/>
    <property type="match status" value="1"/>
</dbReference>
<dbReference type="Pfam" id="PF04972">
    <property type="entry name" value="BON"/>
    <property type="match status" value="1"/>
</dbReference>
<dbReference type="OrthoDB" id="9782229at2"/>
<keyword evidence="3" id="KW-0998">Cell outer membrane</keyword>
<dbReference type="PRINTS" id="PR01023">
    <property type="entry name" value="NAFLGMOTY"/>
</dbReference>
<dbReference type="GeneID" id="29393384"/>
<dbReference type="InterPro" id="IPR006665">
    <property type="entry name" value="OmpA-like"/>
</dbReference>
<dbReference type="KEGG" id="hse:Hsero_0756"/>
<dbReference type="Gene3D" id="3.40.1520.20">
    <property type="match status" value="1"/>
</dbReference>
<evidence type="ECO:0000256" key="6">
    <source>
        <dbReference type="SAM" id="SignalP"/>
    </source>
</evidence>
<dbReference type="InterPro" id="IPR036737">
    <property type="entry name" value="OmpA-like_sf"/>
</dbReference>
<dbReference type="PROSITE" id="PS51123">
    <property type="entry name" value="OMPA_2"/>
    <property type="match status" value="1"/>
</dbReference>
<dbReference type="Proteomes" id="UP000000329">
    <property type="component" value="Chromosome"/>
</dbReference>
<keyword evidence="9" id="KW-1185">Reference proteome</keyword>
<feature type="chain" id="PRO_5003115676" evidence="6">
    <location>
        <begin position="31"/>
        <end position="271"/>
    </location>
</feature>
<evidence type="ECO:0000313" key="8">
    <source>
        <dbReference type="EMBL" id="ADJ62275.1"/>
    </source>
</evidence>
<dbReference type="InterPro" id="IPR050330">
    <property type="entry name" value="Bact_OuterMem_StrucFunc"/>
</dbReference>
<keyword evidence="2 4" id="KW-0472">Membrane</keyword>
<protein>
    <submittedName>
        <fullName evidence="8">Outer membrane protein and related peptidoglycan-associated (Lipo)proteins</fullName>
    </submittedName>
</protein>
<comment type="subcellular location">
    <subcellularLocation>
        <location evidence="1">Cell outer membrane</location>
    </subcellularLocation>
</comment>
<dbReference type="Gene3D" id="3.30.1330.60">
    <property type="entry name" value="OmpA-like domain"/>
    <property type="match status" value="1"/>
</dbReference>
<dbReference type="CDD" id="cd07185">
    <property type="entry name" value="OmpA_C-like"/>
    <property type="match status" value="1"/>
</dbReference>
<dbReference type="RefSeq" id="WP_013232792.1">
    <property type="nucleotide sequence ID" value="NC_014323.1"/>
</dbReference>
<keyword evidence="6" id="KW-0732">Signal</keyword>
<feature type="region of interest" description="Disordered" evidence="5">
    <location>
        <begin position="239"/>
        <end position="258"/>
    </location>
</feature>
<evidence type="ECO:0000256" key="3">
    <source>
        <dbReference type="ARBA" id="ARBA00023237"/>
    </source>
</evidence>
<name>D8IZF5_HERSS</name>
<dbReference type="PANTHER" id="PTHR30329">
    <property type="entry name" value="STATOR ELEMENT OF FLAGELLAR MOTOR COMPLEX"/>
    <property type="match status" value="1"/>
</dbReference>
<dbReference type="eggNOG" id="COG2885">
    <property type="taxonomic scope" value="Bacteria"/>
</dbReference>